<accession>A0ABP9DCK2</accession>
<organism evidence="1 2">
    <name type="scientific">Algivirga pacifica</name>
    <dbReference type="NCBI Taxonomy" id="1162670"/>
    <lineage>
        <taxon>Bacteria</taxon>
        <taxon>Pseudomonadati</taxon>
        <taxon>Bacteroidota</taxon>
        <taxon>Cytophagia</taxon>
        <taxon>Cytophagales</taxon>
        <taxon>Flammeovirgaceae</taxon>
        <taxon>Algivirga</taxon>
    </lineage>
</organism>
<dbReference type="InterPro" id="IPR011990">
    <property type="entry name" value="TPR-like_helical_dom_sf"/>
</dbReference>
<proteinExistence type="predicted"/>
<name>A0ABP9DCK2_9BACT</name>
<evidence type="ECO:0008006" key="3">
    <source>
        <dbReference type="Google" id="ProtNLM"/>
    </source>
</evidence>
<evidence type="ECO:0000313" key="2">
    <source>
        <dbReference type="Proteomes" id="UP001500298"/>
    </source>
</evidence>
<reference evidence="2" key="1">
    <citation type="journal article" date="2019" name="Int. J. Syst. Evol. Microbiol.">
        <title>The Global Catalogue of Microorganisms (GCM) 10K type strain sequencing project: providing services to taxonomists for standard genome sequencing and annotation.</title>
        <authorList>
            <consortium name="The Broad Institute Genomics Platform"/>
            <consortium name="The Broad Institute Genome Sequencing Center for Infectious Disease"/>
            <person name="Wu L."/>
            <person name="Ma J."/>
        </authorList>
    </citation>
    <scope>NUCLEOTIDE SEQUENCE [LARGE SCALE GENOMIC DNA]</scope>
    <source>
        <strain evidence="2">JCM 18326</strain>
    </source>
</reference>
<protein>
    <recommendedName>
        <fullName evidence="3">Tetratricopeptide repeat-containing protein</fullName>
    </recommendedName>
</protein>
<dbReference type="RefSeq" id="WP_345371986.1">
    <property type="nucleotide sequence ID" value="NZ_BAABJX010000035.1"/>
</dbReference>
<dbReference type="Gene3D" id="1.25.40.10">
    <property type="entry name" value="Tetratricopeptide repeat domain"/>
    <property type="match status" value="1"/>
</dbReference>
<evidence type="ECO:0000313" key="1">
    <source>
        <dbReference type="EMBL" id="GAA4837425.1"/>
    </source>
</evidence>
<keyword evidence="2" id="KW-1185">Reference proteome</keyword>
<comment type="caution">
    <text evidence="1">The sequence shown here is derived from an EMBL/GenBank/DDBJ whole genome shotgun (WGS) entry which is preliminary data.</text>
</comment>
<dbReference type="Proteomes" id="UP001500298">
    <property type="component" value="Unassembled WGS sequence"/>
</dbReference>
<sequence length="194" mass="22965">MVNESALQFFEKQQYGKATVLLEKQVREKTYTLDTFQLLAKCYAQMGHYMKAIEKVKQGLSLIGETPVLWESLEYYKKPLKLMEEALKEISKGGHTSSNINFLKKNIKQLITYGHYAEAVTWLSQATEVRKHKTTTILWIGMYLKDIFLLLEKGYDRYFDELLLDEMLFYYLKSGKMYERGFKEIQAYRKEMEV</sequence>
<gene>
    <name evidence="1" type="ORF">GCM10023331_23280</name>
</gene>
<dbReference type="SUPFAM" id="SSF48452">
    <property type="entry name" value="TPR-like"/>
    <property type="match status" value="1"/>
</dbReference>
<dbReference type="EMBL" id="BAABJX010000035">
    <property type="protein sequence ID" value="GAA4837425.1"/>
    <property type="molecule type" value="Genomic_DNA"/>
</dbReference>